<dbReference type="EMBL" id="SJPR01000007">
    <property type="protein sequence ID" value="TWT94091.1"/>
    <property type="molecule type" value="Genomic_DNA"/>
</dbReference>
<organism evidence="4 5">
    <name type="scientific">Botrimarina colliarenosi</name>
    <dbReference type="NCBI Taxonomy" id="2528001"/>
    <lineage>
        <taxon>Bacteria</taxon>
        <taxon>Pseudomonadati</taxon>
        <taxon>Planctomycetota</taxon>
        <taxon>Planctomycetia</taxon>
        <taxon>Pirellulales</taxon>
        <taxon>Lacipirellulaceae</taxon>
        <taxon>Botrimarina</taxon>
    </lineage>
</organism>
<dbReference type="GO" id="GO:0006310">
    <property type="term" value="P:DNA recombination"/>
    <property type="evidence" value="ECO:0007669"/>
    <property type="project" value="InterPro"/>
</dbReference>
<evidence type="ECO:0000256" key="1">
    <source>
        <dbReference type="ARBA" id="ARBA00012727"/>
    </source>
</evidence>
<sequence length="379" mass="40737">MSEATLEEDAPETGTATIVAPVESAGPTCEKCGLPSKTAACPRCGWYPSLGIHVEIDEAFETAMNNLPAESGEEATAPKKAEWEKHLEVWSGLIPAWAWMMIATTLACIGAGVAVRVATLGNPTLQMWCGVGGLVGGIALMFVTHVVAFVLCSFDDADFGVADIIIKPLKTWKQIASALPKRVWLANSGNLGVSAALSAALIVGGVPYERLLDWGFKAPPKQNLVGAIAKAAASAPDNGNDSLEGAVGDFAGDAGVDSLAGVDPKPVAEPARERLECLIIGYQIDRDGRIDNFLLATDVGGKLSYVGKVAPRLDIDEERELFKKFEKNTSTRPFVKTTDSGVWLRPRFTCRVTYTEWPKGRRPKNVEWDQLLDEVKLPW</sequence>
<dbReference type="OrthoDB" id="236372at2"/>
<dbReference type="InterPro" id="IPR012340">
    <property type="entry name" value="NA-bd_OB-fold"/>
</dbReference>
<feature type="transmembrane region" description="Helical" evidence="2">
    <location>
        <begin position="127"/>
        <end position="151"/>
    </location>
</feature>
<evidence type="ECO:0000259" key="3">
    <source>
        <dbReference type="Pfam" id="PF04679"/>
    </source>
</evidence>
<gene>
    <name evidence="4" type="ORF">Pla108_38030</name>
</gene>
<dbReference type="EC" id="6.5.1.1" evidence="1"/>
<comment type="caution">
    <text evidence="4">The sequence shown here is derived from an EMBL/GenBank/DDBJ whole genome shotgun (WGS) entry which is preliminary data.</text>
</comment>
<accession>A0A5C6A4V8</accession>
<feature type="domain" description="DNA ligase ATP-dependent C-terminal" evidence="3">
    <location>
        <begin position="287"/>
        <end position="360"/>
    </location>
</feature>
<dbReference type="Gene3D" id="2.40.50.140">
    <property type="entry name" value="Nucleic acid-binding proteins"/>
    <property type="match status" value="1"/>
</dbReference>
<dbReference type="AlphaFoldDB" id="A0A5C6A4V8"/>
<keyword evidence="2" id="KW-1133">Transmembrane helix</keyword>
<dbReference type="RefSeq" id="WP_146446492.1">
    <property type="nucleotide sequence ID" value="NZ_SJPR01000007.1"/>
</dbReference>
<dbReference type="InterPro" id="IPR012309">
    <property type="entry name" value="DNA_ligase_ATP-dep_C"/>
</dbReference>
<keyword evidence="2" id="KW-0472">Membrane</keyword>
<evidence type="ECO:0000256" key="2">
    <source>
        <dbReference type="SAM" id="Phobius"/>
    </source>
</evidence>
<reference evidence="4 5" key="1">
    <citation type="submission" date="2019-02" db="EMBL/GenBank/DDBJ databases">
        <title>Deep-cultivation of Planctomycetes and their phenomic and genomic characterization uncovers novel biology.</title>
        <authorList>
            <person name="Wiegand S."/>
            <person name="Jogler M."/>
            <person name="Boedeker C."/>
            <person name="Pinto D."/>
            <person name="Vollmers J."/>
            <person name="Rivas-Marin E."/>
            <person name="Kohn T."/>
            <person name="Peeters S.H."/>
            <person name="Heuer A."/>
            <person name="Rast P."/>
            <person name="Oberbeckmann S."/>
            <person name="Bunk B."/>
            <person name="Jeske O."/>
            <person name="Meyerdierks A."/>
            <person name="Storesund J.E."/>
            <person name="Kallscheuer N."/>
            <person name="Luecker S."/>
            <person name="Lage O.M."/>
            <person name="Pohl T."/>
            <person name="Merkel B.J."/>
            <person name="Hornburger P."/>
            <person name="Mueller R.-W."/>
            <person name="Bruemmer F."/>
            <person name="Labrenz M."/>
            <person name="Spormann A.M."/>
            <person name="Op Den Camp H."/>
            <person name="Overmann J."/>
            <person name="Amann R."/>
            <person name="Jetten M.S.M."/>
            <person name="Mascher T."/>
            <person name="Medema M.H."/>
            <person name="Devos D.P."/>
            <person name="Kaster A.-K."/>
            <person name="Ovreas L."/>
            <person name="Rohde M."/>
            <person name="Galperin M.Y."/>
            <person name="Jogler C."/>
        </authorList>
    </citation>
    <scope>NUCLEOTIDE SEQUENCE [LARGE SCALE GENOMIC DNA]</scope>
    <source>
        <strain evidence="4 5">Pla108</strain>
    </source>
</reference>
<feature type="transmembrane region" description="Helical" evidence="2">
    <location>
        <begin position="96"/>
        <end position="115"/>
    </location>
</feature>
<keyword evidence="5" id="KW-1185">Reference proteome</keyword>
<name>A0A5C6A4V8_9BACT</name>
<dbReference type="Proteomes" id="UP000317421">
    <property type="component" value="Unassembled WGS sequence"/>
</dbReference>
<proteinExistence type="predicted"/>
<dbReference type="GO" id="GO:0003910">
    <property type="term" value="F:DNA ligase (ATP) activity"/>
    <property type="evidence" value="ECO:0007669"/>
    <property type="project" value="UniProtKB-EC"/>
</dbReference>
<evidence type="ECO:0000313" key="4">
    <source>
        <dbReference type="EMBL" id="TWT94091.1"/>
    </source>
</evidence>
<dbReference type="GO" id="GO:0006281">
    <property type="term" value="P:DNA repair"/>
    <property type="evidence" value="ECO:0007669"/>
    <property type="project" value="InterPro"/>
</dbReference>
<protein>
    <recommendedName>
        <fullName evidence="1">DNA ligase (ATP)</fullName>
        <ecNumber evidence="1">6.5.1.1</ecNumber>
    </recommendedName>
</protein>
<evidence type="ECO:0000313" key="5">
    <source>
        <dbReference type="Proteomes" id="UP000317421"/>
    </source>
</evidence>
<dbReference type="SUPFAM" id="SSF50249">
    <property type="entry name" value="Nucleic acid-binding proteins"/>
    <property type="match status" value="1"/>
</dbReference>
<dbReference type="Pfam" id="PF04679">
    <property type="entry name" value="DNA_ligase_A_C"/>
    <property type="match status" value="1"/>
</dbReference>
<keyword evidence="2" id="KW-0812">Transmembrane</keyword>